<protein>
    <submittedName>
        <fullName evidence="2">Uncharacterized protein</fullName>
    </submittedName>
</protein>
<dbReference type="EMBL" id="JAODUO010001142">
    <property type="protein sequence ID" value="KAK2170743.1"/>
    <property type="molecule type" value="Genomic_DNA"/>
</dbReference>
<comment type="caution">
    <text evidence="2">The sequence shown here is derived from an EMBL/GenBank/DDBJ whole genome shotgun (WGS) entry which is preliminary data.</text>
</comment>
<reference evidence="2" key="1">
    <citation type="journal article" date="2023" name="Mol. Biol. Evol.">
        <title>Third-Generation Sequencing Reveals the Adaptive Role of the Epigenome in Three Deep-Sea Polychaetes.</title>
        <authorList>
            <person name="Perez M."/>
            <person name="Aroh O."/>
            <person name="Sun Y."/>
            <person name="Lan Y."/>
            <person name="Juniper S.K."/>
            <person name="Young C.R."/>
            <person name="Angers B."/>
            <person name="Qian P.Y."/>
        </authorList>
    </citation>
    <scope>NUCLEOTIDE SEQUENCE</scope>
    <source>
        <strain evidence="2">R07B-5</strain>
    </source>
</reference>
<gene>
    <name evidence="2" type="ORF">NP493_1143g00006</name>
</gene>
<evidence type="ECO:0000313" key="3">
    <source>
        <dbReference type="Proteomes" id="UP001209878"/>
    </source>
</evidence>
<name>A0AAD9KHP7_RIDPI</name>
<feature type="region of interest" description="Disordered" evidence="1">
    <location>
        <begin position="68"/>
        <end position="108"/>
    </location>
</feature>
<evidence type="ECO:0000313" key="2">
    <source>
        <dbReference type="EMBL" id="KAK2170743.1"/>
    </source>
</evidence>
<sequence length="108" mass="12773">MDLQCSTLGIFRDRERAAVDQLCLLRKEESLDPNMTKTRAANGELKLITTRVSYANRYCEGVEMRMTKETNGIENDDRERIRKDQCDKKDEERRREEEGRLQGKEMEK</sequence>
<feature type="compositionally biased region" description="Basic and acidic residues" evidence="1">
    <location>
        <begin position="75"/>
        <end position="108"/>
    </location>
</feature>
<dbReference type="Proteomes" id="UP001209878">
    <property type="component" value="Unassembled WGS sequence"/>
</dbReference>
<organism evidence="2 3">
    <name type="scientific">Ridgeia piscesae</name>
    <name type="common">Tubeworm</name>
    <dbReference type="NCBI Taxonomy" id="27915"/>
    <lineage>
        <taxon>Eukaryota</taxon>
        <taxon>Metazoa</taxon>
        <taxon>Spiralia</taxon>
        <taxon>Lophotrochozoa</taxon>
        <taxon>Annelida</taxon>
        <taxon>Polychaeta</taxon>
        <taxon>Sedentaria</taxon>
        <taxon>Canalipalpata</taxon>
        <taxon>Sabellida</taxon>
        <taxon>Siboglinidae</taxon>
        <taxon>Ridgeia</taxon>
    </lineage>
</organism>
<accession>A0AAD9KHP7</accession>
<proteinExistence type="predicted"/>
<keyword evidence="3" id="KW-1185">Reference proteome</keyword>
<dbReference type="AlphaFoldDB" id="A0AAD9KHP7"/>
<evidence type="ECO:0000256" key="1">
    <source>
        <dbReference type="SAM" id="MobiDB-lite"/>
    </source>
</evidence>